<feature type="region of interest" description="Disordered" evidence="6">
    <location>
        <begin position="146"/>
        <end position="165"/>
    </location>
</feature>
<dbReference type="Gene3D" id="3.90.1720.10">
    <property type="entry name" value="endopeptidase domain like (from Nostoc punctiforme)"/>
    <property type="match status" value="1"/>
</dbReference>
<dbReference type="EMBL" id="BAAAUV010000001">
    <property type="protein sequence ID" value="GAA3194246.1"/>
    <property type="molecule type" value="Genomic_DNA"/>
</dbReference>
<reference evidence="9" key="1">
    <citation type="journal article" date="2019" name="Int. J. Syst. Evol. Microbiol.">
        <title>The Global Catalogue of Microorganisms (GCM) 10K type strain sequencing project: providing services to taxonomists for standard genome sequencing and annotation.</title>
        <authorList>
            <consortium name="The Broad Institute Genomics Platform"/>
            <consortium name="The Broad Institute Genome Sequencing Center for Infectious Disease"/>
            <person name="Wu L."/>
            <person name="Ma J."/>
        </authorList>
    </citation>
    <scope>NUCLEOTIDE SEQUENCE [LARGE SCALE GENOMIC DNA]</scope>
    <source>
        <strain evidence="9">JCM 9377</strain>
    </source>
</reference>
<evidence type="ECO:0000256" key="6">
    <source>
        <dbReference type="SAM" id="MobiDB-lite"/>
    </source>
</evidence>
<protein>
    <submittedName>
        <fullName evidence="8">C40 family peptidase</fullName>
    </submittedName>
</protein>
<comment type="similarity">
    <text evidence="1">Belongs to the peptidase C40 family.</text>
</comment>
<keyword evidence="4" id="KW-0788">Thiol protease</keyword>
<name>A0ABP6PXL0_9ACTN</name>
<dbReference type="PANTHER" id="PTHR47359">
    <property type="entry name" value="PEPTIDOGLYCAN DL-ENDOPEPTIDASE CWLO"/>
    <property type="match status" value="1"/>
</dbReference>
<evidence type="ECO:0000259" key="7">
    <source>
        <dbReference type="PROSITE" id="PS51935"/>
    </source>
</evidence>
<keyword evidence="9" id="KW-1185">Reference proteome</keyword>
<dbReference type="Pfam" id="PF00877">
    <property type="entry name" value="NLPC_P60"/>
    <property type="match status" value="1"/>
</dbReference>
<evidence type="ECO:0000256" key="4">
    <source>
        <dbReference type="ARBA" id="ARBA00022807"/>
    </source>
</evidence>
<feature type="domain" description="NlpC/P60" evidence="7">
    <location>
        <begin position="167"/>
        <end position="295"/>
    </location>
</feature>
<dbReference type="SUPFAM" id="SSF54001">
    <property type="entry name" value="Cysteine proteinases"/>
    <property type="match status" value="1"/>
</dbReference>
<accession>A0ABP6PXL0</accession>
<gene>
    <name evidence="8" type="ORF">GCM10010468_03990</name>
</gene>
<comment type="caution">
    <text evidence="8">The sequence shown here is derived from an EMBL/GenBank/DDBJ whole genome shotgun (WGS) entry which is preliminary data.</text>
</comment>
<sequence length="295" mass="32000">MREKKLVDELEVLGEQHNGLTVRLQRAKRAAKVARDSSDQAQTRFEELRGDVAKLAAQSYMSGSLDQVSALVATDDPQRLLDQYSALNYLSVQGNDRLTVVLGALQRVQRTRKAADDRISQVGLLTKESDGKRRKIEVLLRSVRKKLGKPPASPKDPPPNVQPGKASAKAMKAVNAALAQLGVPYSWGGGNAAGPSFGTAQGANIKGFDCSGLTLYAYAQVGINLPHYTGDQWKMGTRVTRAQLQPGDLVFFHSDLHHMGLYIGDGKMVHAPQTGDTVRISTIDDRPFTGGVRLT</sequence>
<evidence type="ECO:0000313" key="8">
    <source>
        <dbReference type="EMBL" id="GAA3194246.1"/>
    </source>
</evidence>
<evidence type="ECO:0000256" key="2">
    <source>
        <dbReference type="ARBA" id="ARBA00022670"/>
    </source>
</evidence>
<evidence type="ECO:0000256" key="1">
    <source>
        <dbReference type="ARBA" id="ARBA00007074"/>
    </source>
</evidence>
<feature type="coiled-coil region" evidence="5">
    <location>
        <begin position="24"/>
        <end position="58"/>
    </location>
</feature>
<keyword evidence="5" id="KW-0175">Coiled coil</keyword>
<keyword evidence="2" id="KW-0645">Protease</keyword>
<proteinExistence type="inferred from homology"/>
<dbReference type="InterPro" id="IPR051794">
    <property type="entry name" value="PG_Endopeptidase_C40"/>
</dbReference>
<evidence type="ECO:0000313" key="9">
    <source>
        <dbReference type="Proteomes" id="UP001501237"/>
    </source>
</evidence>
<evidence type="ECO:0000256" key="3">
    <source>
        <dbReference type="ARBA" id="ARBA00022801"/>
    </source>
</evidence>
<evidence type="ECO:0000256" key="5">
    <source>
        <dbReference type="SAM" id="Coils"/>
    </source>
</evidence>
<dbReference type="PANTHER" id="PTHR47359:SF3">
    <property type="entry name" value="NLP_P60 DOMAIN-CONTAINING PROTEIN-RELATED"/>
    <property type="match status" value="1"/>
</dbReference>
<dbReference type="PROSITE" id="PS51935">
    <property type="entry name" value="NLPC_P60"/>
    <property type="match status" value="1"/>
</dbReference>
<organism evidence="8 9">
    <name type="scientific">Actinocorallia longicatena</name>
    <dbReference type="NCBI Taxonomy" id="111803"/>
    <lineage>
        <taxon>Bacteria</taxon>
        <taxon>Bacillati</taxon>
        <taxon>Actinomycetota</taxon>
        <taxon>Actinomycetes</taxon>
        <taxon>Streptosporangiales</taxon>
        <taxon>Thermomonosporaceae</taxon>
        <taxon>Actinocorallia</taxon>
    </lineage>
</organism>
<dbReference type="InterPro" id="IPR038765">
    <property type="entry name" value="Papain-like_cys_pep_sf"/>
</dbReference>
<dbReference type="Proteomes" id="UP001501237">
    <property type="component" value="Unassembled WGS sequence"/>
</dbReference>
<feature type="compositionally biased region" description="Pro residues" evidence="6">
    <location>
        <begin position="151"/>
        <end position="161"/>
    </location>
</feature>
<keyword evidence="3" id="KW-0378">Hydrolase</keyword>
<dbReference type="InterPro" id="IPR000064">
    <property type="entry name" value="NLP_P60_dom"/>
</dbReference>